<proteinExistence type="predicted"/>
<reference evidence="1" key="1">
    <citation type="submission" date="2023-07" db="EMBL/GenBank/DDBJ databases">
        <authorList>
            <consortium name="AG Swart"/>
            <person name="Singh M."/>
            <person name="Singh A."/>
            <person name="Seah K."/>
            <person name="Emmerich C."/>
        </authorList>
    </citation>
    <scope>NUCLEOTIDE SEQUENCE</scope>
    <source>
        <strain evidence="1">DP1</strain>
    </source>
</reference>
<comment type="caution">
    <text evidence="1">The sequence shown here is derived from an EMBL/GenBank/DDBJ whole genome shotgun (WGS) entry which is preliminary data.</text>
</comment>
<dbReference type="Proteomes" id="UP001295684">
    <property type="component" value="Unassembled WGS sequence"/>
</dbReference>
<evidence type="ECO:0000313" key="2">
    <source>
        <dbReference type="Proteomes" id="UP001295684"/>
    </source>
</evidence>
<sequence>MTISMFSRIFTSMKLTVARTSKFWLRGHYFVHSETIRKHNCENQADWCMYITPSSKKLYCT</sequence>
<gene>
    <name evidence="1" type="ORF">ECRASSUSDP1_LOCUS9397</name>
</gene>
<dbReference type="AlphaFoldDB" id="A0AAD1UF18"/>
<organism evidence="1 2">
    <name type="scientific">Euplotes crassus</name>
    <dbReference type="NCBI Taxonomy" id="5936"/>
    <lineage>
        <taxon>Eukaryota</taxon>
        <taxon>Sar</taxon>
        <taxon>Alveolata</taxon>
        <taxon>Ciliophora</taxon>
        <taxon>Intramacronucleata</taxon>
        <taxon>Spirotrichea</taxon>
        <taxon>Hypotrichia</taxon>
        <taxon>Euplotida</taxon>
        <taxon>Euplotidae</taxon>
        <taxon>Moneuplotes</taxon>
    </lineage>
</organism>
<dbReference type="EMBL" id="CAMPGE010009235">
    <property type="protein sequence ID" value="CAI2368108.1"/>
    <property type="molecule type" value="Genomic_DNA"/>
</dbReference>
<accession>A0AAD1UF18</accession>
<evidence type="ECO:0000313" key="1">
    <source>
        <dbReference type="EMBL" id="CAI2368108.1"/>
    </source>
</evidence>
<keyword evidence="2" id="KW-1185">Reference proteome</keyword>
<name>A0AAD1UF18_EUPCR</name>
<protein>
    <submittedName>
        <fullName evidence="1">Uncharacterized protein</fullName>
    </submittedName>
</protein>